<dbReference type="KEGG" id="tet:TTHERM_01514320"/>
<dbReference type="Proteomes" id="UP000009168">
    <property type="component" value="Unassembled WGS sequence"/>
</dbReference>
<reference evidence="10" key="1">
    <citation type="journal article" date="2006" name="PLoS Biol.">
        <title>Macronuclear genome sequence of the ciliate Tetrahymena thermophila, a model eukaryote.</title>
        <authorList>
            <person name="Eisen J.A."/>
            <person name="Coyne R.S."/>
            <person name="Wu M."/>
            <person name="Wu D."/>
            <person name="Thiagarajan M."/>
            <person name="Wortman J.R."/>
            <person name="Badger J.H."/>
            <person name="Ren Q."/>
            <person name="Amedeo P."/>
            <person name="Jones K.M."/>
            <person name="Tallon L.J."/>
            <person name="Delcher A.L."/>
            <person name="Salzberg S.L."/>
            <person name="Silva J.C."/>
            <person name="Haas B.J."/>
            <person name="Majoros W.H."/>
            <person name="Farzad M."/>
            <person name="Carlton J.M."/>
            <person name="Smith R.K. Jr."/>
            <person name="Garg J."/>
            <person name="Pearlman R.E."/>
            <person name="Karrer K.M."/>
            <person name="Sun L."/>
            <person name="Manning G."/>
            <person name="Elde N.C."/>
            <person name="Turkewitz A.P."/>
            <person name="Asai D.J."/>
            <person name="Wilkes D.E."/>
            <person name="Wang Y."/>
            <person name="Cai H."/>
            <person name="Collins K."/>
            <person name="Stewart B.A."/>
            <person name="Lee S.R."/>
            <person name="Wilamowska K."/>
            <person name="Weinberg Z."/>
            <person name="Ruzzo W.L."/>
            <person name="Wloga D."/>
            <person name="Gaertig J."/>
            <person name="Frankel J."/>
            <person name="Tsao C.-C."/>
            <person name="Gorovsky M.A."/>
            <person name="Keeling P.J."/>
            <person name="Waller R.F."/>
            <person name="Patron N.J."/>
            <person name="Cherry J.M."/>
            <person name="Stover N.A."/>
            <person name="Krieger C.J."/>
            <person name="del Toro C."/>
            <person name="Ryder H.F."/>
            <person name="Williamson S.C."/>
            <person name="Barbeau R.A."/>
            <person name="Hamilton E.P."/>
            <person name="Orias E."/>
        </authorList>
    </citation>
    <scope>NUCLEOTIDE SEQUENCE [LARGE SCALE GENOMIC DNA]</scope>
    <source>
        <strain evidence="10">SB210</strain>
    </source>
</reference>
<dbReference type="eggNOG" id="KOG2881">
    <property type="taxonomic scope" value="Eukaryota"/>
</dbReference>
<comment type="similarity">
    <text evidence="2 6">Belongs to the GDT1 family.</text>
</comment>
<feature type="coiled-coil region" evidence="7">
    <location>
        <begin position="163"/>
        <end position="194"/>
    </location>
</feature>
<evidence type="ECO:0000256" key="1">
    <source>
        <dbReference type="ARBA" id="ARBA00004141"/>
    </source>
</evidence>
<dbReference type="InterPro" id="IPR001727">
    <property type="entry name" value="GDT1-like"/>
</dbReference>
<feature type="transmembrane region" description="Helical" evidence="6">
    <location>
        <begin position="144"/>
        <end position="163"/>
    </location>
</feature>
<sequence>MKYSKYTGLIQAAYFLTILKVSLSQENTKSQFISQISQKSESSSYYNQLSGNIKDESMQITQLDQDLEKKNDDLQLLRDNGAFIGSFLSILITEIGDKTFVITAILATKYDKQWVFLGSFGGLFLMTLISCGIGKASLSFIDQTYIKLLASALFFGFGGNAIYEALANKIDDEQNEIQNNLKELQEKINAKIQSNIAECSDDLEYQDIDDDEPKSDEQNQLETKQLQQSSLNEQEKRNRKNARIIPNTFIATQTFIQTFLGEWGDRSQISTMAMSTSFNLMQVFVGCILGHTLCSYLAITGGKMLAEKFSERILTLIGGILFIIYGFLTLTSI</sequence>
<dbReference type="HOGENOM" id="CLU_040186_0_1_1"/>
<dbReference type="RefSeq" id="XP_001029433.1">
    <property type="nucleotide sequence ID" value="XM_001029433.3"/>
</dbReference>
<evidence type="ECO:0000256" key="7">
    <source>
        <dbReference type="SAM" id="Coils"/>
    </source>
</evidence>
<feature type="transmembrane region" description="Helical" evidence="6">
    <location>
        <begin position="280"/>
        <end position="301"/>
    </location>
</feature>
<evidence type="ECO:0000256" key="8">
    <source>
        <dbReference type="SAM" id="MobiDB-lite"/>
    </source>
</evidence>
<feature type="transmembrane region" description="Helical" evidence="6">
    <location>
        <begin position="114"/>
        <end position="138"/>
    </location>
</feature>
<evidence type="ECO:0000256" key="6">
    <source>
        <dbReference type="RuleBase" id="RU365102"/>
    </source>
</evidence>
<proteinExistence type="inferred from homology"/>
<evidence type="ECO:0000313" key="9">
    <source>
        <dbReference type="EMBL" id="EAR81770.1"/>
    </source>
</evidence>
<name>Q228Q4_TETTS</name>
<keyword evidence="10" id="KW-1185">Reference proteome</keyword>
<feature type="transmembrane region" description="Helical" evidence="6">
    <location>
        <begin position="244"/>
        <end position="260"/>
    </location>
</feature>
<dbReference type="PANTHER" id="PTHR12608:SF1">
    <property type="entry name" value="TRANSMEMBRANE PROTEIN 165"/>
    <property type="match status" value="1"/>
</dbReference>
<gene>
    <name evidence="9" type="ORF">TTHERM_01514320</name>
</gene>
<dbReference type="GO" id="GO:0046873">
    <property type="term" value="F:metal ion transmembrane transporter activity"/>
    <property type="evidence" value="ECO:0007669"/>
    <property type="project" value="InterPro"/>
</dbReference>
<evidence type="ECO:0000256" key="3">
    <source>
        <dbReference type="ARBA" id="ARBA00022692"/>
    </source>
</evidence>
<protein>
    <recommendedName>
        <fullName evidence="6">GDT1 family protein</fullName>
    </recommendedName>
</protein>
<evidence type="ECO:0000313" key="10">
    <source>
        <dbReference type="Proteomes" id="UP000009168"/>
    </source>
</evidence>
<feature type="transmembrane region" description="Helical" evidence="6">
    <location>
        <begin position="313"/>
        <end position="330"/>
    </location>
</feature>
<keyword evidence="4 6" id="KW-1133">Transmembrane helix</keyword>
<dbReference type="PANTHER" id="PTHR12608">
    <property type="entry name" value="TRANSMEMBRANE PROTEIN HTP-1 RELATED"/>
    <property type="match status" value="1"/>
</dbReference>
<dbReference type="AlphaFoldDB" id="Q228Q4"/>
<feature type="region of interest" description="Disordered" evidence="8">
    <location>
        <begin position="207"/>
        <end position="233"/>
    </location>
</feature>
<dbReference type="OMA" id="HAIACAM"/>
<evidence type="ECO:0000256" key="4">
    <source>
        <dbReference type="ARBA" id="ARBA00022989"/>
    </source>
</evidence>
<dbReference type="GeneID" id="7845980"/>
<dbReference type="OrthoDB" id="442680at2759"/>
<evidence type="ECO:0000256" key="5">
    <source>
        <dbReference type="ARBA" id="ARBA00023136"/>
    </source>
</evidence>
<dbReference type="InParanoid" id="Q228Q4"/>
<dbReference type="Pfam" id="PF01169">
    <property type="entry name" value="GDT1"/>
    <property type="match status" value="2"/>
</dbReference>
<keyword evidence="7" id="KW-0175">Coiled coil</keyword>
<dbReference type="EMBL" id="GG662610">
    <property type="protein sequence ID" value="EAR81770.1"/>
    <property type="molecule type" value="Genomic_DNA"/>
</dbReference>
<keyword evidence="3 6" id="KW-0812">Transmembrane</keyword>
<feature type="compositionally biased region" description="Polar residues" evidence="8">
    <location>
        <begin position="218"/>
        <end position="232"/>
    </location>
</feature>
<comment type="subcellular location">
    <subcellularLocation>
        <location evidence="1 6">Membrane</location>
        <topology evidence="1 6">Multi-pass membrane protein</topology>
    </subcellularLocation>
</comment>
<evidence type="ECO:0000256" key="2">
    <source>
        <dbReference type="ARBA" id="ARBA00009190"/>
    </source>
</evidence>
<feature type="coiled-coil region" evidence="7">
    <location>
        <begin position="53"/>
        <end position="80"/>
    </location>
</feature>
<accession>Q228Q4</accession>
<keyword evidence="5 6" id="KW-0472">Membrane</keyword>
<organism evidence="9 10">
    <name type="scientific">Tetrahymena thermophila (strain SB210)</name>
    <dbReference type="NCBI Taxonomy" id="312017"/>
    <lineage>
        <taxon>Eukaryota</taxon>
        <taxon>Sar</taxon>
        <taxon>Alveolata</taxon>
        <taxon>Ciliophora</taxon>
        <taxon>Intramacronucleata</taxon>
        <taxon>Oligohymenophorea</taxon>
        <taxon>Hymenostomatida</taxon>
        <taxon>Tetrahymenina</taxon>
        <taxon>Tetrahymenidae</taxon>
        <taxon>Tetrahymena</taxon>
    </lineage>
</organism>
<dbReference type="GO" id="GO:0016020">
    <property type="term" value="C:membrane"/>
    <property type="evidence" value="ECO:0007669"/>
    <property type="project" value="UniProtKB-SubCell"/>
</dbReference>